<gene>
    <name evidence="2" type="ORF">KME25_33470</name>
</gene>
<evidence type="ECO:0000313" key="2">
    <source>
        <dbReference type="EMBL" id="MBW4549281.1"/>
    </source>
</evidence>
<reference evidence="2" key="1">
    <citation type="submission" date="2021-05" db="EMBL/GenBank/DDBJ databases">
        <authorList>
            <person name="Pietrasiak N."/>
            <person name="Ward R."/>
            <person name="Stajich J.E."/>
            <person name="Kurbessoian T."/>
        </authorList>
    </citation>
    <scope>NUCLEOTIDE SEQUENCE</scope>
    <source>
        <strain evidence="2">CPER-KK1</strain>
    </source>
</reference>
<feature type="compositionally biased region" description="Basic and acidic residues" evidence="1">
    <location>
        <begin position="147"/>
        <end position="160"/>
    </location>
</feature>
<feature type="compositionally biased region" description="Polar residues" evidence="1">
    <location>
        <begin position="24"/>
        <end position="33"/>
    </location>
</feature>
<proteinExistence type="predicted"/>
<feature type="compositionally biased region" description="Low complexity" evidence="1">
    <location>
        <begin position="40"/>
        <end position="109"/>
    </location>
</feature>
<organism evidence="2 3">
    <name type="scientific">Symplocastrum torsivum CPER-KK1</name>
    <dbReference type="NCBI Taxonomy" id="450513"/>
    <lineage>
        <taxon>Bacteria</taxon>
        <taxon>Bacillati</taxon>
        <taxon>Cyanobacteriota</taxon>
        <taxon>Cyanophyceae</taxon>
        <taxon>Oscillatoriophycideae</taxon>
        <taxon>Oscillatoriales</taxon>
        <taxon>Microcoleaceae</taxon>
        <taxon>Symplocastrum</taxon>
    </lineage>
</organism>
<dbReference type="Proteomes" id="UP000753908">
    <property type="component" value="Unassembled WGS sequence"/>
</dbReference>
<reference evidence="2" key="2">
    <citation type="journal article" date="2022" name="Microbiol. Resour. Announc.">
        <title>Metagenome Sequencing to Explore Phylogenomics of Terrestrial Cyanobacteria.</title>
        <authorList>
            <person name="Ward R.D."/>
            <person name="Stajich J.E."/>
            <person name="Johansen J.R."/>
            <person name="Huntemann M."/>
            <person name="Clum A."/>
            <person name="Foster B."/>
            <person name="Foster B."/>
            <person name="Roux S."/>
            <person name="Palaniappan K."/>
            <person name="Varghese N."/>
            <person name="Mukherjee S."/>
            <person name="Reddy T.B.K."/>
            <person name="Daum C."/>
            <person name="Copeland A."/>
            <person name="Chen I.A."/>
            <person name="Ivanova N.N."/>
            <person name="Kyrpides N.C."/>
            <person name="Shapiro N."/>
            <person name="Eloe-Fadrosh E.A."/>
            <person name="Pietrasiak N."/>
        </authorList>
    </citation>
    <scope>NUCLEOTIDE SEQUENCE</scope>
    <source>
        <strain evidence="2">CPER-KK1</strain>
    </source>
</reference>
<accession>A0A951PU77</accession>
<dbReference type="AlphaFoldDB" id="A0A951PU77"/>
<protein>
    <submittedName>
        <fullName evidence="2">Uncharacterized protein</fullName>
    </submittedName>
</protein>
<comment type="caution">
    <text evidence="2">The sequence shown here is derived from an EMBL/GenBank/DDBJ whole genome shotgun (WGS) entry which is preliminary data.</text>
</comment>
<name>A0A951PU77_9CYAN</name>
<evidence type="ECO:0000256" key="1">
    <source>
        <dbReference type="SAM" id="MobiDB-lite"/>
    </source>
</evidence>
<feature type="region of interest" description="Disordered" evidence="1">
    <location>
        <begin position="24"/>
        <end position="160"/>
    </location>
</feature>
<sequence length="160" mass="17200">MKNYLMLAALGAIFGIGFRFIQQPSSNVNQPSTEPVAETQPVSQDPSQPVSQDPSQPVSQDSSQPVSQDPSQPVSQDSSQPVSQDSSQPVSQDSSQPVSQDPSQPSDSPGFYDPCAHGNQCRNDPPTIEKQLEKVGDKLNPSNPDSAPRELGRKLDPTSW</sequence>
<dbReference type="EMBL" id="JAHHIF010000090">
    <property type="protein sequence ID" value="MBW4549281.1"/>
    <property type="molecule type" value="Genomic_DNA"/>
</dbReference>
<evidence type="ECO:0000313" key="3">
    <source>
        <dbReference type="Proteomes" id="UP000753908"/>
    </source>
</evidence>